<dbReference type="PANTHER" id="PTHR42709">
    <property type="entry name" value="ALKALINE PHOSPHATASE LIKE PROTEIN"/>
    <property type="match status" value="1"/>
</dbReference>
<dbReference type="KEGG" id="pbk:Back11_62220"/>
<comment type="similarity">
    <text evidence="1">Belongs to the DedA family.</text>
</comment>
<dbReference type="OrthoDB" id="9782291at2"/>
<reference evidence="2 3" key="1">
    <citation type="submission" date="2018-11" db="EMBL/GenBank/DDBJ databases">
        <title>Complete genome sequence of Paenibacillus baekrokdamisoli strain KCTC 33723.</title>
        <authorList>
            <person name="Kang S.W."/>
            <person name="Lee K.C."/>
            <person name="Kim K.K."/>
            <person name="Kim J.S."/>
            <person name="Kim D.S."/>
            <person name="Ko S.H."/>
            <person name="Yang S.H."/>
            <person name="Lee J.S."/>
        </authorList>
    </citation>
    <scope>NUCLEOTIDE SEQUENCE [LARGE SCALE GENOMIC DNA]</scope>
    <source>
        <strain evidence="2 3">KCTC 33723</strain>
    </source>
</reference>
<sequence>MEWINRLFEQYGYFVLFFGLLSESLATPFPGELAMAYSGYMASLGQFHLIFVILLSFLGTTIGTTITYFIGQKLGIPFFTKYGKYMFLHPGRIEKITSWFEKYGSKILLISYFIPGFRHFTGYVSGIIRIRFRTFLIFNHTGALLWVTTYIMVGRLLGHRFETIIHLITKYSIRAGCIIALGIAAFILVKKYKKQLFVFARANSYVILLALLVMALSLLSLSSP</sequence>
<name>A0A3G9J105_9BACL</name>
<proteinExistence type="inferred from homology"/>
<dbReference type="AlphaFoldDB" id="A0A3G9J105"/>
<organism evidence="2 3">
    <name type="scientific">Paenibacillus baekrokdamisoli</name>
    <dbReference type="NCBI Taxonomy" id="1712516"/>
    <lineage>
        <taxon>Bacteria</taxon>
        <taxon>Bacillati</taxon>
        <taxon>Bacillota</taxon>
        <taxon>Bacilli</taxon>
        <taxon>Bacillales</taxon>
        <taxon>Paenibacillaceae</taxon>
        <taxon>Paenibacillus</taxon>
    </lineage>
</organism>
<protein>
    <submittedName>
        <fullName evidence="2">Alkaline phosphatase</fullName>
    </submittedName>
</protein>
<keyword evidence="3" id="KW-1185">Reference proteome</keyword>
<dbReference type="InterPro" id="IPR032816">
    <property type="entry name" value="VTT_dom"/>
</dbReference>
<evidence type="ECO:0000313" key="2">
    <source>
        <dbReference type="EMBL" id="BBH24877.1"/>
    </source>
</evidence>
<dbReference type="Pfam" id="PF09335">
    <property type="entry name" value="VTT_dom"/>
    <property type="match status" value="1"/>
</dbReference>
<evidence type="ECO:0000313" key="3">
    <source>
        <dbReference type="Proteomes" id="UP000275368"/>
    </source>
</evidence>
<dbReference type="PANTHER" id="PTHR42709:SF9">
    <property type="entry name" value="ALKALINE PHOSPHATASE LIKE PROTEIN"/>
    <property type="match status" value="1"/>
</dbReference>
<dbReference type="GO" id="GO:0005886">
    <property type="term" value="C:plasma membrane"/>
    <property type="evidence" value="ECO:0007669"/>
    <property type="project" value="TreeGrafter"/>
</dbReference>
<dbReference type="Proteomes" id="UP000275368">
    <property type="component" value="Chromosome"/>
</dbReference>
<dbReference type="EMBL" id="AP019308">
    <property type="protein sequence ID" value="BBH24877.1"/>
    <property type="molecule type" value="Genomic_DNA"/>
</dbReference>
<evidence type="ECO:0000256" key="1">
    <source>
        <dbReference type="ARBA" id="ARBA00010792"/>
    </source>
</evidence>
<accession>A0A3G9J105</accession>
<dbReference type="RefSeq" id="WP_125665368.1">
    <property type="nucleotide sequence ID" value="NZ_AP019308.1"/>
</dbReference>
<gene>
    <name evidence="2" type="primary">dedA</name>
    <name evidence="2" type="ORF">Back11_62220</name>
</gene>
<dbReference type="InterPro" id="IPR051311">
    <property type="entry name" value="DedA_domain"/>
</dbReference>